<evidence type="ECO:0000313" key="1">
    <source>
        <dbReference type="EMBL" id="SVC68150.1"/>
    </source>
</evidence>
<proteinExistence type="predicted"/>
<name>A0A382P5N6_9ZZZZ</name>
<accession>A0A382P5N6</accession>
<dbReference type="AlphaFoldDB" id="A0A382P5N6"/>
<reference evidence="1" key="1">
    <citation type="submission" date="2018-05" db="EMBL/GenBank/DDBJ databases">
        <authorList>
            <person name="Lanie J.A."/>
            <person name="Ng W.-L."/>
            <person name="Kazmierczak K.M."/>
            <person name="Andrzejewski T.M."/>
            <person name="Davidsen T.M."/>
            <person name="Wayne K.J."/>
            <person name="Tettelin H."/>
            <person name="Glass J.I."/>
            <person name="Rusch D."/>
            <person name="Podicherti R."/>
            <person name="Tsui H.-C.T."/>
            <person name="Winkler M.E."/>
        </authorList>
    </citation>
    <scope>NUCLEOTIDE SEQUENCE</scope>
</reference>
<sequence>MEEIIPPYVNGADGGIKGLFSHMHYSADRNSPNDTVRRHHLTRIFNTTFIVQPDAPNADYIAEFGEPSSKERFEKMLRFLDSNLKRYASKSSPAWLDCLDKWGSDADWLIDEFGSQFGYQLE</sequence>
<organism evidence="1">
    <name type="scientific">marine metagenome</name>
    <dbReference type="NCBI Taxonomy" id="408172"/>
    <lineage>
        <taxon>unclassified sequences</taxon>
        <taxon>metagenomes</taxon>
        <taxon>ecological metagenomes</taxon>
    </lineage>
</organism>
<gene>
    <name evidence="1" type="ORF">METZ01_LOCUS321004</name>
</gene>
<dbReference type="EMBL" id="UINC01104752">
    <property type="protein sequence ID" value="SVC68150.1"/>
    <property type="molecule type" value="Genomic_DNA"/>
</dbReference>
<protein>
    <submittedName>
        <fullName evidence="1">Uncharacterized protein</fullName>
    </submittedName>
</protein>